<dbReference type="EMBL" id="QMQV01000167">
    <property type="protein sequence ID" value="RLE46762.1"/>
    <property type="molecule type" value="Genomic_DNA"/>
</dbReference>
<dbReference type="AlphaFoldDB" id="A0A497EKK4"/>
<dbReference type="Gene3D" id="1.10.1060.10">
    <property type="entry name" value="Alpha-helical ferredoxin"/>
    <property type="match status" value="1"/>
</dbReference>
<dbReference type="PROSITE" id="PS00198">
    <property type="entry name" value="4FE4S_FER_1"/>
    <property type="match status" value="2"/>
</dbReference>
<dbReference type="InterPro" id="IPR009051">
    <property type="entry name" value="Helical_ferredxn"/>
</dbReference>
<dbReference type="InterPro" id="IPR017896">
    <property type="entry name" value="4Fe4S_Fe-S-bd"/>
</dbReference>
<protein>
    <submittedName>
        <fullName evidence="2">4Fe-4S ferredoxin</fullName>
    </submittedName>
</protein>
<dbReference type="PANTHER" id="PTHR40447:SF1">
    <property type="entry name" value="ANAEROBIC SULFITE REDUCTASE SUBUNIT A"/>
    <property type="match status" value="1"/>
</dbReference>
<dbReference type="PROSITE" id="PS51379">
    <property type="entry name" value="4FE4S_FER_2"/>
    <property type="match status" value="2"/>
</dbReference>
<proteinExistence type="predicted"/>
<feature type="domain" description="4Fe-4S ferredoxin-type" evidence="1">
    <location>
        <begin position="294"/>
        <end position="325"/>
    </location>
</feature>
<comment type="caution">
    <text evidence="2">The sequence shown here is derived from an EMBL/GenBank/DDBJ whole genome shotgun (WGS) entry which is preliminary data.</text>
</comment>
<accession>A0A497EKK4</accession>
<dbReference type="GO" id="GO:0051536">
    <property type="term" value="F:iron-sulfur cluster binding"/>
    <property type="evidence" value="ECO:0007669"/>
    <property type="project" value="InterPro"/>
</dbReference>
<evidence type="ECO:0000313" key="2">
    <source>
        <dbReference type="EMBL" id="RLE46762.1"/>
    </source>
</evidence>
<organism evidence="2 3">
    <name type="scientific">Thermoproteota archaeon</name>
    <dbReference type="NCBI Taxonomy" id="2056631"/>
    <lineage>
        <taxon>Archaea</taxon>
        <taxon>Thermoproteota</taxon>
    </lineage>
</organism>
<evidence type="ECO:0000313" key="3">
    <source>
        <dbReference type="Proteomes" id="UP000278475"/>
    </source>
</evidence>
<dbReference type="Pfam" id="PF17179">
    <property type="entry name" value="Fer4_22"/>
    <property type="match status" value="1"/>
</dbReference>
<sequence length="336" mass="38936">MKVYSGNFLRDIVSKLIEDGYKVYGAVKTKDYYVFDEIKSGEEISLEYCNTRKSPKEIVFPENEVLIKYSKWIEEIPIDDSKRAIVGIRPCDAKALTLLDKVFLNDDFKDPYYEARRKNLLLIGYACNEPGEYCFCESLGLSPFGSEGLDILVSDLGDRQVLEAFTEEGHKVLEMLDVKDASEEDIKARDELRDKAVKMFRRKLEVENLREILEKNFESDYWEKIALTCVSCGVCTYLCPTCFCFDILDEGEEEGVRYRAWDSCQFPLYTLESSSHNPRREKWQRLRNRFYDKFYYMVEKTGEIFCVGCGRCIEACPMGIDITEVLNGLREGGESK</sequence>
<dbReference type="InterPro" id="IPR017900">
    <property type="entry name" value="4Fe4S_Fe_S_CS"/>
</dbReference>
<reference evidence="2 3" key="1">
    <citation type="submission" date="2018-06" db="EMBL/GenBank/DDBJ databases">
        <title>Extensive metabolic versatility and redundancy in microbially diverse, dynamic hydrothermal sediments.</title>
        <authorList>
            <person name="Dombrowski N."/>
            <person name="Teske A."/>
            <person name="Baker B.J."/>
        </authorList>
    </citation>
    <scope>NUCLEOTIDE SEQUENCE [LARGE SCALE GENOMIC DNA]</scope>
    <source>
        <strain evidence="2">B66_G16</strain>
    </source>
</reference>
<dbReference type="GO" id="GO:0016491">
    <property type="term" value="F:oxidoreductase activity"/>
    <property type="evidence" value="ECO:0007669"/>
    <property type="project" value="UniProtKB-ARBA"/>
</dbReference>
<evidence type="ECO:0000259" key="1">
    <source>
        <dbReference type="PROSITE" id="PS51379"/>
    </source>
</evidence>
<dbReference type="PANTHER" id="PTHR40447">
    <property type="entry name" value="ANAEROBIC SULFITE REDUCTASE SUBUNIT A"/>
    <property type="match status" value="1"/>
</dbReference>
<dbReference type="SUPFAM" id="SSF46548">
    <property type="entry name" value="alpha-helical ferredoxin"/>
    <property type="match status" value="1"/>
</dbReference>
<dbReference type="Proteomes" id="UP000278475">
    <property type="component" value="Unassembled WGS sequence"/>
</dbReference>
<name>A0A497EKK4_9CREN</name>
<gene>
    <name evidence="2" type="ORF">DRJ31_09675</name>
</gene>
<feature type="domain" description="4Fe-4S ferredoxin-type" evidence="1">
    <location>
        <begin position="218"/>
        <end position="250"/>
    </location>
</feature>